<dbReference type="AlphaFoldDB" id="A0A137SIE9"/>
<protein>
    <submittedName>
        <fullName evidence="2">Acyl carrier protein associated with anthrachelin biosynthesis</fullName>
    </submittedName>
</protein>
<dbReference type="PROSITE" id="PS50075">
    <property type="entry name" value="CARRIER"/>
    <property type="match status" value="1"/>
</dbReference>
<dbReference type="InterPro" id="IPR036736">
    <property type="entry name" value="ACP-like_sf"/>
</dbReference>
<evidence type="ECO:0000313" key="3">
    <source>
        <dbReference type="Proteomes" id="UP000070282"/>
    </source>
</evidence>
<dbReference type="GeneID" id="94725346"/>
<reference evidence="3" key="1">
    <citation type="submission" date="2015-12" db="EMBL/GenBank/DDBJ databases">
        <authorList>
            <person name="Lima A."/>
            <person name="Farahani Zayas N."/>
            <person name="Castro Da Silva M.A."/>
            <person name="Cabral A."/>
            <person name="Pessatti M.L."/>
        </authorList>
    </citation>
    <scope>NUCLEOTIDE SEQUENCE [LARGE SCALE GENOMIC DNA]</scope>
    <source>
        <strain evidence="3">LAMA 842</strain>
    </source>
</reference>
<dbReference type="PATRIC" id="fig|1306954.6.peg.260"/>
<dbReference type="EMBL" id="LOCO01000001">
    <property type="protein sequence ID" value="KXO12218.1"/>
    <property type="molecule type" value="Genomic_DNA"/>
</dbReference>
<feature type="domain" description="Carrier" evidence="1">
    <location>
        <begin position="5"/>
        <end position="83"/>
    </location>
</feature>
<gene>
    <name evidence="2" type="ORF">J122_265</name>
</gene>
<evidence type="ECO:0000313" key="2">
    <source>
        <dbReference type="EMBL" id="KXO12218.1"/>
    </source>
</evidence>
<sequence length="89" mass="9800">MSKTNLTRSAIETVIRNHLPDARLSVFSAKARLNADLAIDSIMLLQLIVHLELEHGLHVPEEALLTHQLETVEDLEALLVATGNPEVSL</sequence>
<evidence type="ECO:0000259" key="1">
    <source>
        <dbReference type="PROSITE" id="PS50075"/>
    </source>
</evidence>
<proteinExistence type="predicted"/>
<dbReference type="InterPro" id="IPR009081">
    <property type="entry name" value="PP-bd_ACP"/>
</dbReference>
<name>A0A137SIE9_9GAMM</name>
<accession>A0A137SIE9</accession>
<comment type="caution">
    <text evidence="2">The sequence shown here is derived from an EMBL/GenBank/DDBJ whole genome shotgun (WGS) entry which is preliminary data.</text>
</comment>
<keyword evidence="3" id="KW-1185">Reference proteome</keyword>
<dbReference type="SUPFAM" id="SSF47336">
    <property type="entry name" value="ACP-like"/>
    <property type="match status" value="1"/>
</dbReference>
<dbReference type="RefSeq" id="WP_061330788.1">
    <property type="nucleotide sequence ID" value="NZ_LOCO01000001.1"/>
</dbReference>
<organism evidence="2 3">
    <name type="scientific">Marinobacter excellens LAMA 842</name>
    <dbReference type="NCBI Taxonomy" id="1306954"/>
    <lineage>
        <taxon>Bacteria</taxon>
        <taxon>Pseudomonadati</taxon>
        <taxon>Pseudomonadota</taxon>
        <taxon>Gammaproteobacteria</taxon>
        <taxon>Pseudomonadales</taxon>
        <taxon>Marinobacteraceae</taxon>
        <taxon>Marinobacter</taxon>
    </lineage>
</organism>
<dbReference type="Gene3D" id="1.10.1200.10">
    <property type="entry name" value="ACP-like"/>
    <property type="match status" value="1"/>
</dbReference>
<dbReference type="Pfam" id="PF00550">
    <property type="entry name" value="PP-binding"/>
    <property type="match status" value="1"/>
</dbReference>
<dbReference type="Proteomes" id="UP000070282">
    <property type="component" value="Unassembled WGS sequence"/>
</dbReference>